<keyword evidence="2" id="KW-0479">Metal-binding</keyword>
<dbReference type="InterPro" id="IPR027443">
    <property type="entry name" value="IPNS-like_sf"/>
</dbReference>
<comment type="caution">
    <text evidence="4">The sequence shown here is derived from an EMBL/GenBank/DDBJ whole genome shotgun (WGS) entry which is preliminary data.</text>
</comment>
<evidence type="ECO:0000256" key="1">
    <source>
        <dbReference type="ARBA" id="ARBA00008056"/>
    </source>
</evidence>
<evidence type="ECO:0000313" key="5">
    <source>
        <dbReference type="Proteomes" id="UP001285441"/>
    </source>
</evidence>
<dbReference type="Pfam" id="PF03171">
    <property type="entry name" value="2OG-FeII_Oxy"/>
    <property type="match status" value="1"/>
</dbReference>
<reference evidence="4" key="2">
    <citation type="submission" date="2023-06" db="EMBL/GenBank/DDBJ databases">
        <authorList>
            <consortium name="Lawrence Berkeley National Laboratory"/>
            <person name="Haridas S."/>
            <person name="Hensen N."/>
            <person name="Bonometti L."/>
            <person name="Westerberg I."/>
            <person name="Brannstrom I.O."/>
            <person name="Guillou S."/>
            <person name="Cros-Aarteil S."/>
            <person name="Calhoun S."/>
            <person name="Kuo A."/>
            <person name="Mondo S."/>
            <person name="Pangilinan J."/>
            <person name="Riley R."/>
            <person name="LaButti K."/>
            <person name="Andreopoulos B."/>
            <person name="Lipzen A."/>
            <person name="Chen C."/>
            <person name="Yanf M."/>
            <person name="Daum C."/>
            <person name="Ng V."/>
            <person name="Clum A."/>
            <person name="Steindorff A."/>
            <person name="Ohm R."/>
            <person name="Martin F."/>
            <person name="Silar P."/>
            <person name="Natvig D."/>
            <person name="Lalanne C."/>
            <person name="Gautier V."/>
            <person name="Ament-velasquez S.L."/>
            <person name="Kruys A."/>
            <person name="Hutchinson M.I."/>
            <person name="Powell A.J."/>
            <person name="Barry K."/>
            <person name="Miller A.N."/>
            <person name="Grigoriev I.V."/>
            <person name="Debuchy R."/>
            <person name="Gladieux P."/>
            <person name="Thoren M.H."/>
            <person name="Johannesson H."/>
        </authorList>
    </citation>
    <scope>NUCLEOTIDE SEQUENCE</scope>
    <source>
        <strain evidence="4">CBS 232.78</strain>
    </source>
</reference>
<dbReference type="PANTHER" id="PTHR47990">
    <property type="entry name" value="2-OXOGLUTARATE (2OG) AND FE(II)-DEPENDENT OXYGENASE SUPERFAMILY PROTEIN-RELATED"/>
    <property type="match status" value="1"/>
</dbReference>
<protein>
    <submittedName>
        <fullName evidence="4">2OG-Fe(II) oxygenase</fullName>
    </submittedName>
</protein>
<dbReference type="InterPro" id="IPR044861">
    <property type="entry name" value="IPNS-like_FE2OG_OXY"/>
</dbReference>
<dbReference type="GO" id="GO:0016491">
    <property type="term" value="F:oxidoreductase activity"/>
    <property type="evidence" value="ECO:0007669"/>
    <property type="project" value="UniProtKB-KW"/>
</dbReference>
<name>A0AAE0K092_9PEZI</name>
<keyword evidence="2" id="KW-0408">Iron</keyword>
<dbReference type="Gene3D" id="2.60.120.330">
    <property type="entry name" value="B-lactam Antibiotic, Isopenicillin N Synthase, Chain"/>
    <property type="match status" value="1"/>
</dbReference>
<dbReference type="Proteomes" id="UP001285441">
    <property type="component" value="Unassembled WGS sequence"/>
</dbReference>
<keyword evidence="2" id="KW-0560">Oxidoreductase</keyword>
<dbReference type="InterPro" id="IPR026992">
    <property type="entry name" value="DIOX_N"/>
</dbReference>
<dbReference type="EMBL" id="JAULSW010000011">
    <property type="protein sequence ID" value="KAK3367626.1"/>
    <property type="molecule type" value="Genomic_DNA"/>
</dbReference>
<reference evidence="4" key="1">
    <citation type="journal article" date="2023" name="Mol. Phylogenet. Evol.">
        <title>Genome-scale phylogeny and comparative genomics of the fungal order Sordariales.</title>
        <authorList>
            <person name="Hensen N."/>
            <person name="Bonometti L."/>
            <person name="Westerberg I."/>
            <person name="Brannstrom I.O."/>
            <person name="Guillou S."/>
            <person name="Cros-Aarteil S."/>
            <person name="Calhoun S."/>
            <person name="Haridas S."/>
            <person name="Kuo A."/>
            <person name="Mondo S."/>
            <person name="Pangilinan J."/>
            <person name="Riley R."/>
            <person name="LaButti K."/>
            <person name="Andreopoulos B."/>
            <person name="Lipzen A."/>
            <person name="Chen C."/>
            <person name="Yan M."/>
            <person name="Daum C."/>
            <person name="Ng V."/>
            <person name="Clum A."/>
            <person name="Steindorff A."/>
            <person name="Ohm R.A."/>
            <person name="Martin F."/>
            <person name="Silar P."/>
            <person name="Natvig D.O."/>
            <person name="Lalanne C."/>
            <person name="Gautier V."/>
            <person name="Ament-Velasquez S.L."/>
            <person name="Kruys A."/>
            <person name="Hutchinson M.I."/>
            <person name="Powell A.J."/>
            <person name="Barry K."/>
            <person name="Miller A.N."/>
            <person name="Grigoriev I.V."/>
            <person name="Debuchy R."/>
            <person name="Gladieux P."/>
            <person name="Hiltunen Thoren M."/>
            <person name="Johannesson H."/>
        </authorList>
    </citation>
    <scope>NUCLEOTIDE SEQUENCE</scope>
    <source>
        <strain evidence="4">CBS 232.78</strain>
    </source>
</reference>
<evidence type="ECO:0000256" key="2">
    <source>
        <dbReference type="RuleBase" id="RU003682"/>
    </source>
</evidence>
<sequence length="376" mass="41621">MAQTAPTTELRLMSGNGLISRTILDTPLRDAAPSEVPIIDVSGMFSAAKADRQAVADKIRAAATNNGFFYLANHGISTDVTDAAHSAALDFFHQPTDLKEVANTKLASANKYMSGWKPPASMHINPSESVDQRESFSWRYDPTYDPSLPQGEPLPPKVAAVLPIDANGFPWSATTDSCPQFKQSVIPCYQAVLNLGRALLRSFALSLDLAEDAFDAKFTHPDASMAINFYPSLPSPPAVDDKVTRVSIGSHTDFQLFTILWQDAVGGLQVLSRSGEWLRAQPVRGTFVVNFGDYMQRITNDQFPSTVHRVQNRSGRERLSMAFFFGFNLDESCAVLDTCVGEGEEKRYKEISCNDWTQRRLRAMQVKIEDKVEGWK</sequence>
<dbReference type="GO" id="GO:0044283">
    <property type="term" value="P:small molecule biosynthetic process"/>
    <property type="evidence" value="ECO:0007669"/>
    <property type="project" value="UniProtKB-ARBA"/>
</dbReference>
<proteinExistence type="inferred from homology"/>
<dbReference type="GO" id="GO:0046872">
    <property type="term" value="F:metal ion binding"/>
    <property type="evidence" value="ECO:0007669"/>
    <property type="project" value="UniProtKB-KW"/>
</dbReference>
<dbReference type="SUPFAM" id="SSF51197">
    <property type="entry name" value="Clavaminate synthase-like"/>
    <property type="match status" value="1"/>
</dbReference>
<organism evidence="4 5">
    <name type="scientific">Podospora didyma</name>
    <dbReference type="NCBI Taxonomy" id="330526"/>
    <lineage>
        <taxon>Eukaryota</taxon>
        <taxon>Fungi</taxon>
        <taxon>Dikarya</taxon>
        <taxon>Ascomycota</taxon>
        <taxon>Pezizomycotina</taxon>
        <taxon>Sordariomycetes</taxon>
        <taxon>Sordariomycetidae</taxon>
        <taxon>Sordariales</taxon>
        <taxon>Podosporaceae</taxon>
        <taxon>Podospora</taxon>
    </lineage>
</organism>
<dbReference type="Pfam" id="PF14226">
    <property type="entry name" value="DIOX_N"/>
    <property type="match status" value="1"/>
</dbReference>
<dbReference type="AlphaFoldDB" id="A0AAE0K092"/>
<dbReference type="InterPro" id="IPR005123">
    <property type="entry name" value="Oxoglu/Fe-dep_dioxygenase_dom"/>
</dbReference>
<dbReference type="InterPro" id="IPR050231">
    <property type="entry name" value="Iron_ascorbate_oxido_reductase"/>
</dbReference>
<feature type="domain" description="Fe2OG dioxygenase" evidence="3">
    <location>
        <begin position="217"/>
        <end position="327"/>
    </location>
</feature>
<keyword evidence="5" id="KW-1185">Reference proteome</keyword>
<evidence type="ECO:0000313" key="4">
    <source>
        <dbReference type="EMBL" id="KAK3367626.1"/>
    </source>
</evidence>
<evidence type="ECO:0000259" key="3">
    <source>
        <dbReference type="PROSITE" id="PS51471"/>
    </source>
</evidence>
<comment type="similarity">
    <text evidence="1 2">Belongs to the iron/ascorbate-dependent oxidoreductase family.</text>
</comment>
<dbReference type="PRINTS" id="PR00682">
    <property type="entry name" value="IPNSYNTHASE"/>
</dbReference>
<gene>
    <name evidence="4" type="ORF">B0H63DRAFT_84563</name>
</gene>
<accession>A0AAE0K092</accession>
<dbReference type="PROSITE" id="PS51471">
    <property type="entry name" value="FE2OG_OXY"/>
    <property type="match status" value="1"/>
</dbReference>